<keyword evidence="3" id="KW-1185">Reference proteome</keyword>
<evidence type="ECO:0000313" key="3">
    <source>
        <dbReference type="Proteomes" id="UP001620626"/>
    </source>
</evidence>
<dbReference type="Proteomes" id="UP001620626">
    <property type="component" value="Unassembled WGS sequence"/>
</dbReference>
<proteinExistence type="predicted"/>
<reference evidence="2 3" key="1">
    <citation type="submission" date="2024-10" db="EMBL/GenBank/DDBJ databases">
        <authorList>
            <person name="Kim D."/>
        </authorList>
    </citation>
    <scope>NUCLEOTIDE SEQUENCE [LARGE SCALE GENOMIC DNA]</scope>
    <source>
        <strain evidence="2">BH-2024</strain>
    </source>
</reference>
<accession>A0ABD2LIY4</accession>
<evidence type="ECO:0000313" key="2">
    <source>
        <dbReference type="EMBL" id="KAL3115208.1"/>
    </source>
</evidence>
<gene>
    <name evidence="2" type="ORF">niasHT_016419</name>
</gene>
<name>A0ABD2LIY4_9BILA</name>
<feature type="region of interest" description="Disordered" evidence="1">
    <location>
        <begin position="13"/>
        <end position="32"/>
    </location>
</feature>
<protein>
    <submittedName>
        <fullName evidence="2">Uncharacterized protein</fullName>
    </submittedName>
</protein>
<evidence type="ECO:0000256" key="1">
    <source>
        <dbReference type="SAM" id="MobiDB-lite"/>
    </source>
</evidence>
<comment type="caution">
    <text evidence="2">The sequence shown here is derived from an EMBL/GenBank/DDBJ whole genome shotgun (WGS) entry which is preliminary data.</text>
</comment>
<sequence>MRQQFVLQRLGRQITPPDDFPAPKRRKSTAEKRDCSDQYLHWSQTKLYNENITLYKKFFDNKTTEFEQLEPTDSFSFIFSSSNGTLKLVGPHTDFWPGISMVSIGSSSMGWLFFHSNQEMEMLVFALQSRHLFFQALDFGKQTLK</sequence>
<organism evidence="2 3">
    <name type="scientific">Heterodera trifolii</name>
    <dbReference type="NCBI Taxonomy" id="157864"/>
    <lineage>
        <taxon>Eukaryota</taxon>
        <taxon>Metazoa</taxon>
        <taxon>Ecdysozoa</taxon>
        <taxon>Nematoda</taxon>
        <taxon>Chromadorea</taxon>
        <taxon>Rhabditida</taxon>
        <taxon>Tylenchina</taxon>
        <taxon>Tylenchomorpha</taxon>
        <taxon>Tylenchoidea</taxon>
        <taxon>Heteroderidae</taxon>
        <taxon>Heteroderinae</taxon>
        <taxon>Heterodera</taxon>
    </lineage>
</organism>
<dbReference type="AlphaFoldDB" id="A0ABD2LIY4"/>
<dbReference type="EMBL" id="JBICBT010000393">
    <property type="protein sequence ID" value="KAL3115208.1"/>
    <property type="molecule type" value="Genomic_DNA"/>
</dbReference>